<dbReference type="Gene3D" id="3.40.50.1820">
    <property type="entry name" value="alpha/beta hydrolase"/>
    <property type="match status" value="1"/>
</dbReference>
<dbReference type="Proteomes" id="UP000519023">
    <property type="component" value="Unassembled WGS sequence"/>
</dbReference>
<organism evidence="2 3">
    <name type="scientific">Sphingobium psychrophilum</name>
    <dbReference type="NCBI Taxonomy" id="2728834"/>
    <lineage>
        <taxon>Bacteria</taxon>
        <taxon>Pseudomonadati</taxon>
        <taxon>Pseudomonadota</taxon>
        <taxon>Alphaproteobacteria</taxon>
        <taxon>Sphingomonadales</taxon>
        <taxon>Sphingomonadaceae</taxon>
        <taxon>Sphingobium</taxon>
    </lineage>
</organism>
<protein>
    <submittedName>
        <fullName evidence="2">Alpha/beta hydrolase</fullName>
    </submittedName>
</protein>
<dbReference type="InterPro" id="IPR050228">
    <property type="entry name" value="Carboxylesterase_BioH"/>
</dbReference>
<dbReference type="EMBL" id="JABBFV010000020">
    <property type="protein sequence ID" value="NML12378.1"/>
    <property type="molecule type" value="Genomic_DNA"/>
</dbReference>
<dbReference type="Pfam" id="PF12697">
    <property type="entry name" value="Abhydrolase_6"/>
    <property type="match status" value="1"/>
</dbReference>
<evidence type="ECO:0000259" key="1">
    <source>
        <dbReference type="Pfam" id="PF12697"/>
    </source>
</evidence>
<name>A0A7X9WYS8_9SPHN</name>
<keyword evidence="3" id="KW-1185">Reference proteome</keyword>
<sequence>MTQSKTIVLVHGAWLNARSWNGVKARYEARGYTVIAPDWPLDDRDPADLRAAPHPGLHKSGQREIVAHYEAIIRALPEQPILIGHSVGGVFVQHLMDRGMGVAGVVIHPAPTPGVPLYPHAIVSALPVFLDPFSRNRVKHMSRRFFARRFAQTVPAAQADALYDRYIIPTPGRVYWDGVINPMKIDWRNPARAPMLLIGGGKDLIADAAMTRAIFAKQKKAPALTEYRIFPNRSHWTLLDEGWEEVADTALDWAERHQRAVTG</sequence>
<comment type="caution">
    <text evidence="2">The sequence shown here is derived from an EMBL/GenBank/DDBJ whole genome shotgun (WGS) entry which is preliminary data.</text>
</comment>
<keyword evidence="2" id="KW-0378">Hydrolase</keyword>
<accession>A0A7X9WYS8</accession>
<dbReference type="AlphaFoldDB" id="A0A7X9WYS8"/>
<dbReference type="GO" id="GO:0016787">
    <property type="term" value="F:hydrolase activity"/>
    <property type="evidence" value="ECO:0007669"/>
    <property type="project" value="UniProtKB-KW"/>
</dbReference>
<dbReference type="PANTHER" id="PTHR43194:SF5">
    <property type="entry name" value="PIMELOYL-[ACYL-CARRIER PROTEIN] METHYL ESTER ESTERASE"/>
    <property type="match status" value="1"/>
</dbReference>
<feature type="domain" description="AB hydrolase-1" evidence="1">
    <location>
        <begin position="7"/>
        <end position="248"/>
    </location>
</feature>
<proteinExistence type="predicted"/>
<dbReference type="InterPro" id="IPR029058">
    <property type="entry name" value="AB_hydrolase_fold"/>
</dbReference>
<reference evidence="2 3" key="1">
    <citation type="submission" date="2020-04" db="EMBL/GenBank/DDBJ databases">
        <title>Sphingobium sp. AR-3-1 isolated from Arctic soil.</title>
        <authorList>
            <person name="Dahal R.H."/>
            <person name="Chaudhary D.K."/>
        </authorList>
    </citation>
    <scope>NUCLEOTIDE SEQUENCE [LARGE SCALE GENOMIC DNA]</scope>
    <source>
        <strain evidence="2 3">AR-3-1</strain>
    </source>
</reference>
<dbReference type="SUPFAM" id="SSF53474">
    <property type="entry name" value="alpha/beta-Hydrolases"/>
    <property type="match status" value="1"/>
</dbReference>
<dbReference type="InterPro" id="IPR000073">
    <property type="entry name" value="AB_hydrolase_1"/>
</dbReference>
<dbReference type="RefSeq" id="WP_169574779.1">
    <property type="nucleotide sequence ID" value="NZ_JABBFV010000020.1"/>
</dbReference>
<gene>
    <name evidence="2" type="ORF">HHL08_19940</name>
</gene>
<evidence type="ECO:0000313" key="2">
    <source>
        <dbReference type="EMBL" id="NML12378.1"/>
    </source>
</evidence>
<evidence type="ECO:0000313" key="3">
    <source>
        <dbReference type="Proteomes" id="UP000519023"/>
    </source>
</evidence>
<dbReference type="PANTHER" id="PTHR43194">
    <property type="entry name" value="HYDROLASE ALPHA/BETA FOLD FAMILY"/>
    <property type="match status" value="1"/>
</dbReference>